<sequence>MGEGEKLDADIVSTKEEKVKDNPPGAGSGCSSKISLWARFLLGSVLSFLLPFWKAKWASLKRIEGEAEMVVEVAENTAQVVETVATATGNMSAEVAEKLPDDSKLKKAAMVVEHVSEIAAQDAHATAQFIQQVEAVKHDIDGLETLVEPIVHKTVKQGPQEN</sequence>
<proteinExistence type="predicted"/>
<gene>
    <name evidence="2" type="ORF">V6N12_060543</name>
</gene>
<accession>A0ABR2D4R6</accession>
<dbReference type="Proteomes" id="UP001472677">
    <property type="component" value="Unassembled WGS sequence"/>
</dbReference>
<feature type="region of interest" description="Disordered" evidence="1">
    <location>
        <begin position="1"/>
        <end position="28"/>
    </location>
</feature>
<name>A0ABR2D4R6_9ROSI</name>
<reference evidence="2 3" key="1">
    <citation type="journal article" date="2024" name="G3 (Bethesda)">
        <title>Genome assembly of Hibiscus sabdariffa L. provides insights into metabolisms of medicinal natural products.</title>
        <authorList>
            <person name="Kim T."/>
        </authorList>
    </citation>
    <scope>NUCLEOTIDE SEQUENCE [LARGE SCALE GENOMIC DNA]</scope>
    <source>
        <strain evidence="2">TK-2024</strain>
        <tissue evidence="2">Old leaves</tissue>
    </source>
</reference>
<dbReference type="EMBL" id="JBBPBM010000036">
    <property type="protein sequence ID" value="KAK8529773.1"/>
    <property type="molecule type" value="Genomic_DNA"/>
</dbReference>
<evidence type="ECO:0000256" key="1">
    <source>
        <dbReference type="SAM" id="MobiDB-lite"/>
    </source>
</evidence>
<organism evidence="2 3">
    <name type="scientific">Hibiscus sabdariffa</name>
    <name type="common">roselle</name>
    <dbReference type="NCBI Taxonomy" id="183260"/>
    <lineage>
        <taxon>Eukaryota</taxon>
        <taxon>Viridiplantae</taxon>
        <taxon>Streptophyta</taxon>
        <taxon>Embryophyta</taxon>
        <taxon>Tracheophyta</taxon>
        <taxon>Spermatophyta</taxon>
        <taxon>Magnoliopsida</taxon>
        <taxon>eudicotyledons</taxon>
        <taxon>Gunneridae</taxon>
        <taxon>Pentapetalae</taxon>
        <taxon>rosids</taxon>
        <taxon>malvids</taxon>
        <taxon>Malvales</taxon>
        <taxon>Malvaceae</taxon>
        <taxon>Malvoideae</taxon>
        <taxon>Hibiscus</taxon>
    </lineage>
</organism>
<keyword evidence="3" id="KW-1185">Reference proteome</keyword>
<evidence type="ECO:0000313" key="3">
    <source>
        <dbReference type="Proteomes" id="UP001472677"/>
    </source>
</evidence>
<evidence type="ECO:0000313" key="2">
    <source>
        <dbReference type="EMBL" id="KAK8529773.1"/>
    </source>
</evidence>
<dbReference type="PANTHER" id="PTHR33735">
    <property type="entry name" value="EXPRESSED PROTEIN"/>
    <property type="match status" value="1"/>
</dbReference>
<protein>
    <submittedName>
        <fullName evidence="2">Uncharacterized protein</fullName>
    </submittedName>
</protein>
<comment type="caution">
    <text evidence="2">The sequence shown here is derived from an EMBL/GenBank/DDBJ whole genome shotgun (WGS) entry which is preliminary data.</text>
</comment>
<dbReference type="PANTHER" id="PTHR33735:SF10">
    <property type="entry name" value="EXPRESSED PROTEIN"/>
    <property type="match status" value="1"/>
</dbReference>
<feature type="compositionally biased region" description="Basic and acidic residues" evidence="1">
    <location>
        <begin position="1"/>
        <end position="21"/>
    </location>
</feature>